<evidence type="ECO:0000313" key="3">
    <source>
        <dbReference type="Proteomes" id="UP000051515"/>
    </source>
</evidence>
<comment type="caution">
    <text evidence="2">The sequence shown here is derived from an EMBL/GenBank/DDBJ whole genome shotgun (WGS) entry which is preliminary data.</text>
</comment>
<sequence length="87" mass="9572">MGDLKRKFSFVITIAFILIDVVAAFLTQQAIISNLMGILIGVGLIIALILITSLIRRLKLSRGKLVLATLFFFLVIGHVVMATLPIY</sequence>
<accession>A0A0R1KJH3</accession>
<feature type="transmembrane region" description="Helical" evidence="1">
    <location>
        <begin position="65"/>
        <end position="86"/>
    </location>
</feature>
<proteinExistence type="predicted"/>
<dbReference type="EMBL" id="AZDY01000035">
    <property type="protein sequence ID" value="KRK83693.1"/>
    <property type="molecule type" value="Genomic_DNA"/>
</dbReference>
<name>A0A0R1KJH3_9LACO</name>
<dbReference type="Proteomes" id="UP000051515">
    <property type="component" value="Unassembled WGS sequence"/>
</dbReference>
<evidence type="ECO:0000313" key="2">
    <source>
        <dbReference type="EMBL" id="KRK83693.1"/>
    </source>
</evidence>
<keyword evidence="1" id="KW-0812">Transmembrane</keyword>
<dbReference type="PATRIC" id="fig|1423788.3.peg.1306"/>
<protein>
    <submittedName>
        <fullName evidence="2">Uncharacterized protein</fullName>
    </submittedName>
</protein>
<feature type="transmembrane region" description="Helical" evidence="1">
    <location>
        <begin position="32"/>
        <end position="53"/>
    </location>
</feature>
<keyword evidence="1" id="KW-0472">Membrane</keyword>
<keyword evidence="1" id="KW-1133">Transmembrane helix</keyword>
<reference evidence="2 3" key="1">
    <citation type="journal article" date="2015" name="Genome Announc.">
        <title>Expanding the biotechnology potential of lactobacilli through comparative genomics of 213 strains and associated genera.</title>
        <authorList>
            <person name="Sun Z."/>
            <person name="Harris H.M."/>
            <person name="McCann A."/>
            <person name="Guo C."/>
            <person name="Argimon S."/>
            <person name="Zhang W."/>
            <person name="Yang X."/>
            <person name="Jeffery I.B."/>
            <person name="Cooney J.C."/>
            <person name="Kagawa T.F."/>
            <person name="Liu W."/>
            <person name="Song Y."/>
            <person name="Salvetti E."/>
            <person name="Wrobel A."/>
            <person name="Rasinkangas P."/>
            <person name="Parkhill J."/>
            <person name="Rea M.C."/>
            <person name="O'Sullivan O."/>
            <person name="Ritari J."/>
            <person name="Douillard F.P."/>
            <person name="Paul Ross R."/>
            <person name="Yang R."/>
            <person name="Briner A.E."/>
            <person name="Felis G.E."/>
            <person name="de Vos W.M."/>
            <person name="Barrangou R."/>
            <person name="Klaenhammer T.R."/>
            <person name="Caufield P.W."/>
            <person name="Cui Y."/>
            <person name="Zhang H."/>
            <person name="O'Toole P.W."/>
        </authorList>
    </citation>
    <scope>NUCLEOTIDE SEQUENCE [LARGE SCALE GENOMIC DNA]</scope>
    <source>
        <strain evidence="2 3">DSM 19674</strain>
    </source>
</reference>
<keyword evidence="3" id="KW-1185">Reference proteome</keyword>
<gene>
    <name evidence="2" type="ORF">FC78_GL001273</name>
</gene>
<dbReference type="AlphaFoldDB" id="A0A0R1KJH3"/>
<evidence type="ECO:0000256" key="1">
    <source>
        <dbReference type="SAM" id="Phobius"/>
    </source>
</evidence>
<dbReference type="STRING" id="1423788.FC78_GL001273"/>
<feature type="transmembrane region" description="Helical" evidence="1">
    <location>
        <begin position="7"/>
        <end position="26"/>
    </location>
</feature>
<organism evidence="2 3">
    <name type="scientific">Companilactobacillus bobalius DSM 19674</name>
    <dbReference type="NCBI Taxonomy" id="1423788"/>
    <lineage>
        <taxon>Bacteria</taxon>
        <taxon>Bacillati</taxon>
        <taxon>Bacillota</taxon>
        <taxon>Bacilli</taxon>
        <taxon>Lactobacillales</taxon>
        <taxon>Lactobacillaceae</taxon>
        <taxon>Companilactobacillus</taxon>
        <taxon>Companilactobacillus bobalius</taxon>
    </lineage>
</organism>